<organism evidence="2 3">
    <name type="scientific">Mesorhabditis belari</name>
    <dbReference type="NCBI Taxonomy" id="2138241"/>
    <lineage>
        <taxon>Eukaryota</taxon>
        <taxon>Metazoa</taxon>
        <taxon>Ecdysozoa</taxon>
        <taxon>Nematoda</taxon>
        <taxon>Chromadorea</taxon>
        <taxon>Rhabditida</taxon>
        <taxon>Rhabditina</taxon>
        <taxon>Rhabditomorpha</taxon>
        <taxon>Rhabditoidea</taxon>
        <taxon>Rhabditidae</taxon>
        <taxon>Mesorhabditinae</taxon>
        <taxon>Mesorhabditis</taxon>
    </lineage>
</organism>
<evidence type="ECO:0000313" key="2">
    <source>
        <dbReference type="Proteomes" id="UP000887575"/>
    </source>
</evidence>
<name>A0AAF3F001_9BILA</name>
<accession>A0AAF3F001</accession>
<keyword evidence="2" id="KW-1185">Reference proteome</keyword>
<feature type="region of interest" description="Disordered" evidence="1">
    <location>
        <begin position="201"/>
        <end position="238"/>
    </location>
</feature>
<feature type="compositionally biased region" description="Basic residues" evidence="1">
    <location>
        <begin position="212"/>
        <end position="224"/>
    </location>
</feature>
<feature type="region of interest" description="Disordered" evidence="1">
    <location>
        <begin position="113"/>
        <end position="147"/>
    </location>
</feature>
<dbReference type="AlphaFoldDB" id="A0AAF3F001"/>
<sequence length="253" mass="29294">MDITGGILAKILTEMIKFNGEMKKMREDIQQMNGSTQKLNTSIEGMLKNQAEMYQLFEMLPLLLCGQQRLLEAHGIISATAKILEVGELPKIETPAIDISNLFGLIANQPTCSKFDPSTTSNDDEKESKRRIRPTTPEDIRQKARESELRWNEKKLEEVTTETEIKRLKRTLYNRERISKETAEERELRLEKKRYARKMSLLTETPEDRQLRLHKKRVAKRRKTQRDGSSQSGSVNDLDLEQRINLEMLCNGS</sequence>
<dbReference type="Proteomes" id="UP000887575">
    <property type="component" value="Unassembled WGS sequence"/>
</dbReference>
<dbReference type="WBParaSite" id="MBELARI_LOCUS19776">
    <property type="protein sequence ID" value="MBELARI_LOCUS19776"/>
    <property type="gene ID" value="MBELARI_LOCUS19776"/>
</dbReference>
<protein>
    <submittedName>
        <fullName evidence="3">Uncharacterized protein</fullName>
    </submittedName>
</protein>
<evidence type="ECO:0000256" key="1">
    <source>
        <dbReference type="SAM" id="MobiDB-lite"/>
    </source>
</evidence>
<reference evidence="3" key="1">
    <citation type="submission" date="2024-02" db="UniProtKB">
        <authorList>
            <consortium name="WormBaseParasite"/>
        </authorList>
    </citation>
    <scope>IDENTIFICATION</scope>
</reference>
<evidence type="ECO:0000313" key="3">
    <source>
        <dbReference type="WBParaSite" id="MBELARI_LOCUS19776"/>
    </source>
</evidence>
<proteinExistence type="predicted"/>
<feature type="compositionally biased region" description="Basic and acidic residues" evidence="1">
    <location>
        <begin position="136"/>
        <end position="147"/>
    </location>
</feature>